<dbReference type="FunFam" id="1.20.1050.10:FF:000012">
    <property type="entry name" value="Tau class glutathione S-transferase"/>
    <property type="match status" value="1"/>
</dbReference>
<dbReference type="PANTHER" id="PTHR11260">
    <property type="entry name" value="GLUTATHIONE S-TRANSFERASE, GST, SUPERFAMILY, GST DOMAIN CONTAINING"/>
    <property type="match status" value="1"/>
</dbReference>
<dbReference type="CDD" id="cd03185">
    <property type="entry name" value="GST_C_Tau"/>
    <property type="match status" value="1"/>
</dbReference>
<evidence type="ECO:0000256" key="3">
    <source>
        <dbReference type="ARBA" id="ARBA00047960"/>
    </source>
</evidence>
<dbReference type="Gene3D" id="1.20.1050.10">
    <property type="match status" value="1"/>
</dbReference>
<proteinExistence type="inferred from homology"/>
<dbReference type="EC" id="2.5.1.18" evidence="1"/>
<feature type="domain" description="GST N-terminal" evidence="5">
    <location>
        <begin position="4"/>
        <end position="83"/>
    </location>
</feature>
<name>A0A438J7U0_VITVI</name>
<comment type="catalytic activity">
    <reaction evidence="3">
        <text>RX + glutathione = an S-substituted glutathione + a halide anion + H(+)</text>
        <dbReference type="Rhea" id="RHEA:16437"/>
        <dbReference type="ChEBI" id="CHEBI:15378"/>
        <dbReference type="ChEBI" id="CHEBI:16042"/>
        <dbReference type="ChEBI" id="CHEBI:17792"/>
        <dbReference type="ChEBI" id="CHEBI:57925"/>
        <dbReference type="ChEBI" id="CHEBI:90779"/>
        <dbReference type="EC" id="2.5.1.18"/>
    </reaction>
</comment>
<dbReference type="SUPFAM" id="SSF47616">
    <property type="entry name" value="GST C-terminal domain-like"/>
    <property type="match status" value="1"/>
</dbReference>
<dbReference type="InterPro" id="IPR040079">
    <property type="entry name" value="Glutathione_S-Trfase"/>
</dbReference>
<reference evidence="7 8" key="1">
    <citation type="journal article" date="2018" name="PLoS Genet.">
        <title>Population sequencing reveals clonal diversity and ancestral inbreeding in the grapevine cultivar Chardonnay.</title>
        <authorList>
            <person name="Roach M.J."/>
            <person name="Johnson D.L."/>
            <person name="Bohlmann J."/>
            <person name="van Vuuren H.J."/>
            <person name="Jones S.J."/>
            <person name="Pretorius I.S."/>
            <person name="Schmidt S.A."/>
            <person name="Borneman A.R."/>
        </authorList>
    </citation>
    <scope>NUCLEOTIDE SEQUENCE [LARGE SCALE GENOMIC DNA]</scope>
    <source>
        <strain evidence="8">cv. Chardonnay</strain>
        <tissue evidence="7">Leaf</tissue>
    </source>
</reference>
<dbReference type="InterPro" id="IPR036249">
    <property type="entry name" value="Thioredoxin-like_sf"/>
</dbReference>
<evidence type="ECO:0000313" key="8">
    <source>
        <dbReference type="Proteomes" id="UP000288805"/>
    </source>
</evidence>
<dbReference type="PROSITE" id="PS50404">
    <property type="entry name" value="GST_NTER"/>
    <property type="match status" value="1"/>
</dbReference>
<comment type="caution">
    <text evidence="7">The sequence shown here is derived from an EMBL/GenBank/DDBJ whole genome shotgun (WGS) entry which is preliminary data.</text>
</comment>
<dbReference type="SFLD" id="SFLDS00019">
    <property type="entry name" value="Glutathione_Transferase_(cytos"/>
    <property type="match status" value="1"/>
</dbReference>
<evidence type="ECO:0000256" key="4">
    <source>
        <dbReference type="RuleBase" id="RU003494"/>
    </source>
</evidence>
<dbReference type="GO" id="GO:0004364">
    <property type="term" value="F:glutathione transferase activity"/>
    <property type="evidence" value="ECO:0007669"/>
    <property type="project" value="UniProtKB-EC"/>
</dbReference>
<organism evidence="7 8">
    <name type="scientific">Vitis vinifera</name>
    <name type="common">Grape</name>
    <dbReference type="NCBI Taxonomy" id="29760"/>
    <lineage>
        <taxon>Eukaryota</taxon>
        <taxon>Viridiplantae</taxon>
        <taxon>Streptophyta</taxon>
        <taxon>Embryophyta</taxon>
        <taxon>Tracheophyta</taxon>
        <taxon>Spermatophyta</taxon>
        <taxon>Magnoliopsida</taxon>
        <taxon>eudicotyledons</taxon>
        <taxon>Gunneridae</taxon>
        <taxon>Pentapetalae</taxon>
        <taxon>rosids</taxon>
        <taxon>Vitales</taxon>
        <taxon>Vitaceae</taxon>
        <taxon>Viteae</taxon>
        <taxon>Vitis</taxon>
    </lineage>
</organism>
<dbReference type="Gene3D" id="3.40.30.10">
    <property type="entry name" value="Glutaredoxin"/>
    <property type="match status" value="1"/>
</dbReference>
<gene>
    <name evidence="7" type="primary">GST23_16</name>
    <name evidence="7" type="ORF">CK203_019210</name>
</gene>
<dbReference type="Pfam" id="PF00043">
    <property type="entry name" value="GST_C"/>
    <property type="match status" value="1"/>
</dbReference>
<dbReference type="InterPro" id="IPR045073">
    <property type="entry name" value="Omega/Tau-like"/>
</dbReference>
<accession>A0A438J7U0</accession>
<protein>
    <recommendedName>
        <fullName evidence="1">glutathione transferase</fullName>
        <ecNumber evidence="1">2.5.1.18</ecNumber>
    </recommendedName>
</protein>
<dbReference type="FunFam" id="3.40.30.10:FF:000014">
    <property type="entry name" value="Tau class glutathione S-transferase"/>
    <property type="match status" value="1"/>
</dbReference>
<dbReference type="SUPFAM" id="SSF52833">
    <property type="entry name" value="Thioredoxin-like"/>
    <property type="match status" value="1"/>
</dbReference>
<dbReference type="InterPro" id="IPR010987">
    <property type="entry name" value="Glutathione-S-Trfase_C-like"/>
</dbReference>
<dbReference type="SFLD" id="SFLDG00358">
    <property type="entry name" value="Main_(cytGST)"/>
    <property type="match status" value="1"/>
</dbReference>
<dbReference type="CDD" id="cd03058">
    <property type="entry name" value="GST_N_Tau"/>
    <property type="match status" value="1"/>
</dbReference>
<evidence type="ECO:0000256" key="2">
    <source>
        <dbReference type="ARBA" id="ARBA00022679"/>
    </source>
</evidence>
<evidence type="ECO:0000259" key="5">
    <source>
        <dbReference type="PROSITE" id="PS50404"/>
    </source>
</evidence>
<dbReference type="InterPro" id="IPR036282">
    <property type="entry name" value="Glutathione-S-Trfase_C_sf"/>
</dbReference>
<keyword evidence="2 7" id="KW-0808">Transferase</keyword>
<comment type="similarity">
    <text evidence="4">Belongs to the GST superfamily.</text>
</comment>
<dbReference type="InterPro" id="IPR004045">
    <property type="entry name" value="Glutathione_S-Trfase_N"/>
</dbReference>
<dbReference type="GO" id="GO:0006749">
    <property type="term" value="P:glutathione metabolic process"/>
    <property type="evidence" value="ECO:0007669"/>
    <property type="project" value="InterPro"/>
</dbReference>
<dbReference type="PROSITE" id="PS50405">
    <property type="entry name" value="GST_CTER"/>
    <property type="match status" value="1"/>
</dbReference>
<dbReference type="Proteomes" id="UP000288805">
    <property type="component" value="Unassembled WGS sequence"/>
</dbReference>
<evidence type="ECO:0000259" key="6">
    <source>
        <dbReference type="PROSITE" id="PS50405"/>
    </source>
</evidence>
<dbReference type="EMBL" id="QGNW01000058">
    <property type="protein sequence ID" value="RVX05032.1"/>
    <property type="molecule type" value="Genomic_DNA"/>
</dbReference>
<dbReference type="AlphaFoldDB" id="A0A438J7U0"/>
<sequence>MAREEVTLLGMWASPLALRIEWALKCKGIWYKCIDEDLLNKSQRLLTHNPIHKKIPVLLHGGKSIPESLVILEYIDETWKQNPLLPEDPYERAMARFWAKFVDEKVSAPSIITVLDYNTWSLRKREGDEQEKSKEKAIEELRILEKQLEGKKFFGGESVGFLDIVCGWIAYWLPFIEDITGLKLVDETSFPALSAWFKAYLSVPWVKELLPPPDKLRAHLITFRQKLLSSRLLNI</sequence>
<evidence type="ECO:0000313" key="7">
    <source>
        <dbReference type="EMBL" id="RVX05032.1"/>
    </source>
</evidence>
<dbReference type="PANTHER" id="PTHR11260:SF728">
    <property type="entry name" value="GLUTATHIONE TRANSFERASE"/>
    <property type="match status" value="1"/>
</dbReference>
<dbReference type="SFLD" id="SFLDG01152">
    <property type="entry name" value="Main.3:_Omega-_and_Tau-like"/>
    <property type="match status" value="1"/>
</dbReference>
<feature type="domain" description="GST C-terminal" evidence="6">
    <location>
        <begin position="88"/>
        <end position="228"/>
    </location>
</feature>
<evidence type="ECO:0000256" key="1">
    <source>
        <dbReference type="ARBA" id="ARBA00012452"/>
    </source>
</evidence>
<dbReference type="InterPro" id="IPR004046">
    <property type="entry name" value="GST_C"/>
</dbReference>
<dbReference type="Pfam" id="PF02798">
    <property type="entry name" value="GST_N"/>
    <property type="match status" value="1"/>
</dbReference>
<dbReference type="InterPro" id="IPR045074">
    <property type="entry name" value="GST_C_Tau"/>
</dbReference>